<evidence type="ECO:0000256" key="5">
    <source>
        <dbReference type="ARBA" id="ARBA00022645"/>
    </source>
</evidence>
<keyword evidence="10" id="KW-0573">Peptidoglycan synthesis</keyword>
<dbReference type="GO" id="GO:0009252">
    <property type="term" value="P:peptidoglycan biosynthetic process"/>
    <property type="evidence" value="ECO:0007669"/>
    <property type="project" value="UniProtKB-KW"/>
</dbReference>
<keyword evidence="18" id="KW-1185">Reference proteome</keyword>
<keyword evidence="3" id="KW-1003">Cell membrane</keyword>
<dbReference type="Proteomes" id="UP000076400">
    <property type="component" value="Unassembled WGS sequence"/>
</dbReference>
<evidence type="ECO:0000256" key="9">
    <source>
        <dbReference type="ARBA" id="ARBA00022960"/>
    </source>
</evidence>
<dbReference type="AlphaFoldDB" id="A0A154W720"/>
<dbReference type="GO" id="GO:0071555">
    <property type="term" value="P:cell wall organization"/>
    <property type="evidence" value="ECO:0007669"/>
    <property type="project" value="UniProtKB-KW"/>
</dbReference>
<dbReference type="PANTHER" id="PTHR30627">
    <property type="entry name" value="PEPTIDOGLYCAN D,D-TRANSPEPTIDASE"/>
    <property type="match status" value="1"/>
</dbReference>
<dbReference type="InterPro" id="IPR001460">
    <property type="entry name" value="PCN-bd_Tpept"/>
</dbReference>
<dbReference type="STRING" id="580166.AUP43_07445"/>
<dbReference type="InterPro" id="IPR005311">
    <property type="entry name" value="PBP_dimer"/>
</dbReference>
<dbReference type="GO" id="GO:0008658">
    <property type="term" value="F:penicillin binding"/>
    <property type="evidence" value="ECO:0007669"/>
    <property type="project" value="InterPro"/>
</dbReference>
<protein>
    <submittedName>
        <fullName evidence="17">Penicillin-binding protein 2</fullName>
    </submittedName>
</protein>
<evidence type="ECO:0000256" key="1">
    <source>
        <dbReference type="ARBA" id="ARBA00004167"/>
    </source>
</evidence>
<feature type="domain" description="Penicillin-binding protein dimerisation" evidence="16">
    <location>
        <begin position="61"/>
        <end position="230"/>
    </location>
</feature>
<proteinExistence type="predicted"/>
<feature type="transmembrane region" description="Helical" evidence="14">
    <location>
        <begin position="17"/>
        <end position="37"/>
    </location>
</feature>
<dbReference type="InterPro" id="IPR012338">
    <property type="entry name" value="Beta-lactam/transpept-like"/>
</dbReference>
<evidence type="ECO:0000256" key="3">
    <source>
        <dbReference type="ARBA" id="ARBA00022475"/>
    </source>
</evidence>
<dbReference type="SUPFAM" id="SSF56601">
    <property type="entry name" value="beta-lactamase/transpeptidase-like"/>
    <property type="match status" value="1"/>
</dbReference>
<dbReference type="GO" id="GO:0005886">
    <property type="term" value="C:plasma membrane"/>
    <property type="evidence" value="ECO:0007669"/>
    <property type="project" value="UniProtKB-SubCell"/>
</dbReference>
<dbReference type="EMBL" id="LPXN01000099">
    <property type="protein sequence ID" value="KZD09299.1"/>
    <property type="molecule type" value="Genomic_DNA"/>
</dbReference>
<keyword evidence="8" id="KW-0378">Hydrolase</keyword>
<dbReference type="FunFam" id="3.40.710.10:FF:000024">
    <property type="entry name" value="Penicillin-binding protein 2"/>
    <property type="match status" value="1"/>
</dbReference>
<dbReference type="RefSeq" id="WP_067554953.1">
    <property type="nucleotide sequence ID" value="NZ_LPXN01000099.1"/>
</dbReference>
<dbReference type="GO" id="GO:0008360">
    <property type="term" value="P:regulation of cell shape"/>
    <property type="evidence" value="ECO:0007669"/>
    <property type="project" value="UniProtKB-KW"/>
</dbReference>
<evidence type="ECO:0000256" key="11">
    <source>
        <dbReference type="ARBA" id="ARBA00022989"/>
    </source>
</evidence>
<organism evidence="17 18">
    <name type="scientific">Oceanibaculum pacificum</name>
    <dbReference type="NCBI Taxonomy" id="580166"/>
    <lineage>
        <taxon>Bacteria</taxon>
        <taxon>Pseudomonadati</taxon>
        <taxon>Pseudomonadota</taxon>
        <taxon>Alphaproteobacteria</taxon>
        <taxon>Rhodospirillales</taxon>
        <taxon>Oceanibaculaceae</taxon>
        <taxon>Oceanibaculum</taxon>
    </lineage>
</organism>
<evidence type="ECO:0000313" key="17">
    <source>
        <dbReference type="EMBL" id="KZD09299.1"/>
    </source>
</evidence>
<keyword evidence="6" id="KW-0645">Protease</keyword>
<evidence type="ECO:0000256" key="10">
    <source>
        <dbReference type="ARBA" id="ARBA00022984"/>
    </source>
</evidence>
<evidence type="ECO:0000256" key="7">
    <source>
        <dbReference type="ARBA" id="ARBA00022692"/>
    </source>
</evidence>
<dbReference type="InterPro" id="IPR050515">
    <property type="entry name" value="Beta-lactam/transpept"/>
</dbReference>
<dbReference type="InterPro" id="IPR017790">
    <property type="entry name" value="Penicillin-binding_protein_2"/>
</dbReference>
<dbReference type="OrthoDB" id="9766847at2"/>
<dbReference type="Gene3D" id="3.30.1390.30">
    <property type="entry name" value="Penicillin-binding protein 2a, domain 3"/>
    <property type="match status" value="1"/>
</dbReference>
<dbReference type="GO" id="GO:0071972">
    <property type="term" value="F:peptidoglycan L,D-transpeptidase activity"/>
    <property type="evidence" value="ECO:0007669"/>
    <property type="project" value="TreeGrafter"/>
</dbReference>
<gene>
    <name evidence="17" type="ORF">AUP43_07445</name>
</gene>
<name>A0A154W720_9PROT</name>
<evidence type="ECO:0000256" key="2">
    <source>
        <dbReference type="ARBA" id="ARBA00004236"/>
    </source>
</evidence>
<dbReference type="NCBIfam" id="TIGR03423">
    <property type="entry name" value="pbp2_mrdA"/>
    <property type="match status" value="1"/>
</dbReference>
<reference evidence="17 18" key="1">
    <citation type="submission" date="2015-12" db="EMBL/GenBank/DDBJ databases">
        <title>Genome sequence of Oceanibaculum pacificum MCCC 1A02656.</title>
        <authorList>
            <person name="Lu L."/>
            <person name="Lai Q."/>
            <person name="Shao Z."/>
            <person name="Qian P."/>
        </authorList>
    </citation>
    <scope>NUCLEOTIDE SEQUENCE [LARGE SCALE GENOMIC DNA]</scope>
    <source>
        <strain evidence="17 18">MCCC 1A02656</strain>
    </source>
</reference>
<keyword evidence="9" id="KW-0133">Cell shape</keyword>
<dbReference type="InterPro" id="IPR036138">
    <property type="entry name" value="PBP_dimer_sf"/>
</dbReference>
<dbReference type="Pfam" id="PF00905">
    <property type="entry name" value="Transpeptidase"/>
    <property type="match status" value="1"/>
</dbReference>
<sequence length="628" mass="69119">MLKDRDQERQRVFTRRALLLGGAQLGMVGALLGRLYYLQVVEADRYTVLAEDNRINIRLLPPPRGEIVDRFGVPLAINEKNYRVVVVREQARDVPATLERLGRLIDLPEREMRRVLREMKRKRAFVPITVRENLTWEDVSRVEVNAPDLPGVAIEVGLSRFYPYGETLAHVLGYVAAVSESELTGDPLLELPDFRIGKNGVERVYDEYLRGKAGTSQVEVNALGRVIRELSRDEGTPGRRIEITIDTELQRFAMERLGAESAAAVILDVHNGDVLALASTPGFDPNAFNRGLTPKEWEELISNERGPLNNKAISGQYAPGSTFKMVVALAALEAGVITPKQRVFCPGHMELGDTRFHCWKKGGHGHMDMHDGLKHSCDVYFYEIAKRLGIDRVAAMAERLGLGKVLGFDLPGERGGIIPSRAWKQGRMGKSWHQGETLIAGIGQGYVLTTPLQLAVMTARLVNGGIAVNPHLIRRQPGDGLGVPGANLVPELGFPSMGISAEHLRIVREGMSAVMNEPGGTAYRARIAEAGMEMGGKTGTAQVRRISMAERLAGVKKNEDLPWKYRDHALFVGYAPVDQPRYCCAIIVEHGGGGSAVAAPIARDLLIETQKRDPMRGRPIAGLPRQEG</sequence>
<accession>A0A154W720</accession>
<evidence type="ECO:0000256" key="6">
    <source>
        <dbReference type="ARBA" id="ARBA00022670"/>
    </source>
</evidence>
<feature type="domain" description="Penicillin-binding protein transpeptidase" evidence="15">
    <location>
        <begin position="263"/>
        <end position="606"/>
    </location>
</feature>
<evidence type="ECO:0000256" key="8">
    <source>
        <dbReference type="ARBA" id="ARBA00022801"/>
    </source>
</evidence>
<dbReference type="PANTHER" id="PTHR30627:SF2">
    <property type="entry name" value="PEPTIDOGLYCAN D,D-TRANSPEPTIDASE MRDA"/>
    <property type="match status" value="1"/>
</dbReference>
<dbReference type="SUPFAM" id="SSF56519">
    <property type="entry name" value="Penicillin binding protein dimerisation domain"/>
    <property type="match status" value="1"/>
</dbReference>
<keyword evidence="11 14" id="KW-1133">Transmembrane helix</keyword>
<dbReference type="Pfam" id="PF03717">
    <property type="entry name" value="PBP_dimer"/>
    <property type="match status" value="1"/>
</dbReference>
<dbReference type="Gene3D" id="3.90.1310.10">
    <property type="entry name" value="Penicillin-binding protein 2a (Domain 2)"/>
    <property type="match status" value="1"/>
</dbReference>
<keyword evidence="4" id="KW-0997">Cell inner membrane</keyword>
<evidence type="ECO:0000256" key="4">
    <source>
        <dbReference type="ARBA" id="ARBA00022519"/>
    </source>
</evidence>
<evidence type="ECO:0000313" key="18">
    <source>
        <dbReference type="Proteomes" id="UP000076400"/>
    </source>
</evidence>
<evidence type="ECO:0000256" key="14">
    <source>
        <dbReference type="SAM" id="Phobius"/>
    </source>
</evidence>
<dbReference type="GO" id="GO:0006508">
    <property type="term" value="P:proteolysis"/>
    <property type="evidence" value="ECO:0007669"/>
    <property type="project" value="UniProtKB-KW"/>
</dbReference>
<keyword evidence="7 14" id="KW-0812">Transmembrane</keyword>
<evidence type="ECO:0000256" key="12">
    <source>
        <dbReference type="ARBA" id="ARBA00023136"/>
    </source>
</evidence>
<evidence type="ECO:0000256" key="13">
    <source>
        <dbReference type="ARBA" id="ARBA00023316"/>
    </source>
</evidence>
<evidence type="ECO:0000259" key="15">
    <source>
        <dbReference type="Pfam" id="PF00905"/>
    </source>
</evidence>
<comment type="subcellular location">
    <subcellularLocation>
        <location evidence="2">Cell membrane</location>
    </subcellularLocation>
    <subcellularLocation>
        <location evidence="1">Membrane</location>
        <topology evidence="1">Single-pass membrane protein</topology>
    </subcellularLocation>
</comment>
<evidence type="ECO:0000259" key="16">
    <source>
        <dbReference type="Pfam" id="PF03717"/>
    </source>
</evidence>
<dbReference type="GO" id="GO:0009002">
    <property type="term" value="F:serine-type D-Ala-D-Ala carboxypeptidase activity"/>
    <property type="evidence" value="ECO:0007669"/>
    <property type="project" value="InterPro"/>
</dbReference>
<keyword evidence="13" id="KW-0961">Cell wall biogenesis/degradation</keyword>
<keyword evidence="5" id="KW-0121">Carboxypeptidase</keyword>
<keyword evidence="12 14" id="KW-0472">Membrane</keyword>
<comment type="caution">
    <text evidence="17">The sequence shown here is derived from an EMBL/GenBank/DDBJ whole genome shotgun (WGS) entry which is preliminary data.</text>
</comment>
<dbReference type="Gene3D" id="3.40.710.10">
    <property type="entry name" value="DD-peptidase/beta-lactamase superfamily"/>
    <property type="match status" value="1"/>
</dbReference>